<dbReference type="RefSeq" id="WP_179767304.1">
    <property type="nucleotide sequence ID" value="NZ_JACCFO010000001.1"/>
</dbReference>
<protein>
    <submittedName>
        <fullName evidence="1">Uncharacterized protein</fullName>
    </submittedName>
</protein>
<evidence type="ECO:0000313" key="2">
    <source>
        <dbReference type="Proteomes" id="UP000575985"/>
    </source>
</evidence>
<proteinExistence type="predicted"/>
<accession>A0A853BMN5</accession>
<dbReference type="EMBL" id="JACCFO010000001">
    <property type="protein sequence ID" value="NYI95846.1"/>
    <property type="molecule type" value="Genomic_DNA"/>
</dbReference>
<comment type="caution">
    <text evidence="1">The sequence shown here is derived from an EMBL/GenBank/DDBJ whole genome shotgun (WGS) entry which is preliminary data.</text>
</comment>
<reference evidence="1 2" key="1">
    <citation type="submission" date="2020-07" db="EMBL/GenBank/DDBJ databases">
        <title>Sequencing the genomes of 1000 actinobacteria strains.</title>
        <authorList>
            <person name="Klenk H.-P."/>
        </authorList>
    </citation>
    <scope>NUCLEOTIDE SEQUENCE [LARGE SCALE GENOMIC DNA]</scope>
    <source>
        <strain evidence="1 2">DSM 45927</strain>
    </source>
</reference>
<name>A0A853BMN5_9ACTN</name>
<keyword evidence="2" id="KW-1185">Reference proteome</keyword>
<gene>
    <name evidence="1" type="ORF">HNR12_002123</name>
</gene>
<evidence type="ECO:0000313" key="1">
    <source>
        <dbReference type="EMBL" id="NYI95846.1"/>
    </source>
</evidence>
<organism evidence="1 2">
    <name type="scientific">Streptomonospora nanhaiensis</name>
    <dbReference type="NCBI Taxonomy" id="1323731"/>
    <lineage>
        <taxon>Bacteria</taxon>
        <taxon>Bacillati</taxon>
        <taxon>Actinomycetota</taxon>
        <taxon>Actinomycetes</taxon>
        <taxon>Streptosporangiales</taxon>
        <taxon>Nocardiopsidaceae</taxon>
        <taxon>Streptomonospora</taxon>
    </lineage>
</organism>
<dbReference type="AlphaFoldDB" id="A0A853BMN5"/>
<dbReference type="Proteomes" id="UP000575985">
    <property type="component" value="Unassembled WGS sequence"/>
</dbReference>
<sequence length="83" mass="9281">MAEQYYRAETDYFQNLVPVLERVSPELRSQVYRKREDFRRAVKAMRQAAETMADKSAELATQAAKAAPASIPGSCGRWTPGSA</sequence>